<keyword evidence="1" id="KW-0732">Signal</keyword>
<reference evidence="3 4" key="1">
    <citation type="submission" date="2018-06" db="EMBL/GenBank/DDBJ databases">
        <authorList>
            <consortium name="Pathogen Informatics"/>
            <person name="Doyle S."/>
        </authorList>
    </citation>
    <scope>NUCLEOTIDE SEQUENCE [LARGE SCALE GENOMIC DNA]</scope>
    <source>
        <strain evidence="3 4">NCTC12224</strain>
    </source>
</reference>
<sequence length="259" mass="28951">MMKRTIGYGRCVLFLLLAAVFLLTACQTKEKQQVSLDTNSQTLKIKGVAYDISNKEVSEDAIQKLAYRFKAYLVLDSDNKLRQAKSIRAVMDYAKEQLDDKKATSSTPLLFIGNVYQTTDGLAVSIKDSYYKLEKTSAKSSDKLDLTALIKSSDSESRDVKLSSTNARKLTIGNQDYHISDILMSEDNLGSYVSTLSESVTFETKTGKILDKSELTKLTDASAADRTSWDYGDIYHTKENADDLVVAINNDYHLLQKEN</sequence>
<evidence type="ECO:0000256" key="1">
    <source>
        <dbReference type="SAM" id="SignalP"/>
    </source>
</evidence>
<feature type="chain" id="PRO_5038536841" evidence="1">
    <location>
        <begin position="26"/>
        <end position="259"/>
    </location>
</feature>
<dbReference type="NCBIfam" id="NF033433">
    <property type="entry name" value="NisI_immun_dup"/>
    <property type="match status" value="2"/>
</dbReference>
<dbReference type="Proteomes" id="UP000254924">
    <property type="component" value="Unassembled WGS sequence"/>
</dbReference>
<dbReference type="AlphaFoldDB" id="A0A380KCG1"/>
<dbReference type="InterPro" id="IPR040876">
    <property type="entry name" value="Spa1_C"/>
</dbReference>
<keyword evidence="4" id="KW-1185">Reference proteome</keyword>
<gene>
    <name evidence="3" type="primary">nsuI</name>
    <name evidence="3" type="ORF">NCTC12224_01603</name>
</gene>
<proteinExistence type="predicted"/>
<evidence type="ECO:0000313" key="4">
    <source>
        <dbReference type="Proteomes" id="UP000254924"/>
    </source>
</evidence>
<feature type="domain" description="Lantibiotic immunity protein Spa1 C-terminal" evidence="2">
    <location>
        <begin position="163"/>
        <end position="253"/>
    </location>
</feature>
<organism evidence="3 4">
    <name type="scientific">Streptococcus hyointestinalis</name>
    <dbReference type="NCBI Taxonomy" id="1337"/>
    <lineage>
        <taxon>Bacteria</taxon>
        <taxon>Bacillati</taxon>
        <taxon>Bacillota</taxon>
        <taxon>Bacilli</taxon>
        <taxon>Lactobacillales</taxon>
        <taxon>Streptococcaceae</taxon>
        <taxon>Streptococcus</taxon>
    </lineage>
</organism>
<dbReference type="PROSITE" id="PS51257">
    <property type="entry name" value="PROKAR_LIPOPROTEIN"/>
    <property type="match status" value="1"/>
</dbReference>
<dbReference type="Gene3D" id="2.170.150.60">
    <property type="match status" value="1"/>
</dbReference>
<evidence type="ECO:0000313" key="3">
    <source>
        <dbReference type="EMBL" id="SUN61826.1"/>
    </source>
</evidence>
<feature type="signal peptide" evidence="1">
    <location>
        <begin position="1"/>
        <end position="25"/>
    </location>
</feature>
<dbReference type="Pfam" id="PF18218">
    <property type="entry name" value="Spa1_C"/>
    <property type="match status" value="1"/>
</dbReference>
<dbReference type="EMBL" id="UHFN01000007">
    <property type="protein sequence ID" value="SUN61826.1"/>
    <property type="molecule type" value="Genomic_DNA"/>
</dbReference>
<protein>
    <submittedName>
        <fullName evidence="3">Nisin immunity protein</fullName>
    </submittedName>
</protein>
<name>A0A380KCG1_9STRE</name>
<accession>A0A380KCG1</accession>
<evidence type="ECO:0000259" key="2">
    <source>
        <dbReference type="Pfam" id="PF18218"/>
    </source>
</evidence>